<name>A0ABP8RRT9_9PSEU</name>
<dbReference type="InterPro" id="IPR045851">
    <property type="entry name" value="AMP-bd_C_sf"/>
</dbReference>
<evidence type="ECO:0000256" key="2">
    <source>
        <dbReference type="ARBA" id="ARBA00022598"/>
    </source>
</evidence>
<dbReference type="Pfam" id="PF00501">
    <property type="entry name" value="AMP-binding"/>
    <property type="match status" value="1"/>
</dbReference>
<dbReference type="RefSeq" id="WP_345416247.1">
    <property type="nucleotide sequence ID" value="NZ_BAABGT010000030.1"/>
</dbReference>
<dbReference type="InterPro" id="IPR000873">
    <property type="entry name" value="AMP-dep_synth/lig_dom"/>
</dbReference>
<dbReference type="InterPro" id="IPR042099">
    <property type="entry name" value="ANL_N_sf"/>
</dbReference>
<accession>A0ABP8RRT9</accession>
<evidence type="ECO:0000313" key="6">
    <source>
        <dbReference type="Proteomes" id="UP001501598"/>
    </source>
</evidence>
<evidence type="ECO:0000313" key="5">
    <source>
        <dbReference type="EMBL" id="GAA4545206.1"/>
    </source>
</evidence>
<dbReference type="InterPro" id="IPR025110">
    <property type="entry name" value="AMP-bd_C"/>
</dbReference>
<feature type="domain" description="AMP-dependent synthetase/ligase" evidence="3">
    <location>
        <begin position="21"/>
        <end position="386"/>
    </location>
</feature>
<dbReference type="PANTHER" id="PTHR43201:SF5">
    <property type="entry name" value="MEDIUM-CHAIN ACYL-COA LIGASE ACSF2, MITOCHONDRIAL"/>
    <property type="match status" value="1"/>
</dbReference>
<dbReference type="Gene3D" id="3.30.300.30">
    <property type="match status" value="1"/>
</dbReference>
<dbReference type="Pfam" id="PF13193">
    <property type="entry name" value="AMP-binding_C"/>
    <property type="match status" value="1"/>
</dbReference>
<dbReference type="Proteomes" id="UP001501598">
    <property type="component" value="Unassembled WGS sequence"/>
</dbReference>
<dbReference type="PROSITE" id="PS00455">
    <property type="entry name" value="AMP_BINDING"/>
    <property type="match status" value="1"/>
</dbReference>
<protein>
    <submittedName>
        <fullName evidence="5">FadD3 family acyl-CoA ligase</fullName>
    </submittedName>
</protein>
<comment type="similarity">
    <text evidence="1">Belongs to the ATP-dependent AMP-binding enzyme family.</text>
</comment>
<feature type="domain" description="AMP-binding enzyme C-terminal" evidence="4">
    <location>
        <begin position="438"/>
        <end position="514"/>
    </location>
</feature>
<evidence type="ECO:0000259" key="4">
    <source>
        <dbReference type="Pfam" id="PF13193"/>
    </source>
</evidence>
<dbReference type="SUPFAM" id="SSF56801">
    <property type="entry name" value="Acetyl-CoA synthetase-like"/>
    <property type="match status" value="1"/>
</dbReference>
<dbReference type="PANTHER" id="PTHR43201">
    <property type="entry name" value="ACYL-COA SYNTHETASE"/>
    <property type="match status" value="1"/>
</dbReference>
<dbReference type="GO" id="GO:0016874">
    <property type="term" value="F:ligase activity"/>
    <property type="evidence" value="ECO:0007669"/>
    <property type="project" value="UniProtKB-KW"/>
</dbReference>
<dbReference type="Gene3D" id="3.40.50.12780">
    <property type="entry name" value="N-terminal domain of ligase-like"/>
    <property type="match status" value="1"/>
</dbReference>
<dbReference type="InterPro" id="IPR020845">
    <property type="entry name" value="AMP-binding_CS"/>
</dbReference>
<reference evidence="6" key="1">
    <citation type="journal article" date="2019" name="Int. J. Syst. Evol. Microbiol.">
        <title>The Global Catalogue of Microorganisms (GCM) 10K type strain sequencing project: providing services to taxonomists for standard genome sequencing and annotation.</title>
        <authorList>
            <consortium name="The Broad Institute Genomics Platform"/>
            <consortium name="The Broad Institute Genome Sequencing Center for Infectious Disease"/>
            <person name="Wu L."/>
            <person name="Ma J."/>
        </authorList>
    </citation>
    <scope>NUCLEOTIDE SEQUENCE [LARGE SCALE GENOMIC DNA]</scope>
    <source>
        <strain evidence="6">JCM 17906</strain>
    </source>
</reference>
<organism evidence="5 6">
    <name type="scientific">Pseudonocardia xishanensis</name>
    <dbReference type="NCBI Taxonomy" id="630995"/>
    <lineage>
        <taxon>Bacteria</taxon>
        <taxon>Bacillati</taxon>
        <taxon>Actinomycetota</taxon>
        <taxon>Actinomycetes</taxon>
        <taxon>Pseudonocardiales</taxon>
        <taxon>Pseudonocardiaceae</taxon>
        <taxon>Pseudonocardia</taxon>
    </lineage>
</organism>
<evidence type="ECO:0000256" key="1">
    <source>
        <dbReference type="ARBA" id="ARBA00006432"/>
    </source>
</evidence>
<dbReference type="EMBL" id="BAABGT010000030">
    <property type="protein sequence ID" value="GAA4545206.1"/>
    <property type="molecule type" value="Genomic_DNA"/>
</dbReference>
<comment type="caution">
    <text evidence="5">The sequence shown here is derived from an EMBL/GenBank/DDBJ whole genome shotgun (WGS) entry which is preliminary data.</text>
</comment>
<keyword evidence="6" id="KW-1185">Reference proteome</keyword>
<gene>
    <name evidence="5" type="ORF">GCM10023175_24540</name>
</gene>
<proteinExistence type="inferred from homology"/>
<evidence type="ECO:0000259" key="3">
    <source>
        <dbReference type="Pfam" id="PF00501"/>
    </source>
</evidence>
<sequence length="526" mass="55983">MTDSDSDRDVLYPFTIPGLLQYAAQEYAEFEAIVDGELRLGYPGLLAEVGVVAAGLLAQGLTPGEVVSLWAPNSARWTITALACNYVGLVLAPLNTRYRGDEARQALVGADVVGLVVDQGFLGQDQLGMLHAAGEVPGLRTVVTIGDVAPEGTVGWDALLAAGRAHPADAVTDAVARVTPGTRLQLLFTSGTTGRPKRVPHTHEQVVRMYRNYADIIGLRPGDRYLLINPFFHGFGLMGGLVSCIIRGATSVPVRRFDAAGVLDIVERERITGIPGPPTIYTELMDAPSRAGRDLSSLRLAVTGASTIPPELVRRMRTDLGFADIITAYGLSEATGCATMSRLDDPDEVVVRTSGRAVDDVQVRIDSPDGTDGEILVRGYNVMTGYADDPDATAAAIDTAGWLHTGDLGRLDENGNLHVTGRLKDIFIVGGFNVSPAEVEDVLCAHPAVSEAAVVAAPDRRLGEVGHAFVSLRRDVGPPSEEEILAWCRERLANFKVPRFVSVLPALPRAATGKVAKASLRELTSP</sequence>
<keyword evidence="2 5" id="KW-0436">Ligase</keyword>